<dbReference type="PANTHER" id="PTHR43777">
    <property type="entry name" value="MOLYBDENUM COFACTOR CYTIDYLYLTRANSFERASE"/>
    <property type="match status" value="1"/>
</dbReference>
<dbReference type="PANTHER" id="PTHR43777:SF1">
    <property type="entry name" value="MOLYBDENUM COFACTOR CYTIDYLYLTRANSFERASE"/>
    <property type="match status" value="1"/>
</dbReference>
<keyword evidence="1" id="KW-0460">Magnesium</keyword>
<evidence type="ECO:0000313" key="3">
    <source>
        <dbReference type="EMBL" id="CRL11200.1"/>
    </source>
</evidence>
<evidence type="ECO:0000313" key="4">
    <source>
        <dbReference type="Proteomes" id="UP000043764"/>
    </source>
</evidence>
<evidence type="ECO:0000259" key="2">
    <source>
        <dbReference type="Pfam" id="PF12804"/>
    </source>
</evidence>
<reference evidence="4" key="1">
    <citation type="submission" date="2015-05" db="EMBL/GenBank/DDBJ databases">
        <authorList>
            <person name="Rodrigo-Torres Lidia"/>
            <person name="Arahal R.David."/>
        </authorList>
    </citation>
    <scope>NUCLEOTIDE SEQUENCE [LARGE SCALE GENOMIC DNA]</scope>
    <source>
        <strain evidence="4">CECT 7321</strain>
    </source>
</reference>
<dbReference type="EMBL" id="CVRL01000025">
    <property type="protein sequence ID" value="CRL11200.1"/>
    <property type="molecule type" value="Genomic_DNA"/>
</dbReference>
<keyword evidence="4" id="KW-1185">Reference proteome</keyword>
<accession>A0A0H5DI31</accession>
<proteinExistence type="predicted"/>
<dbReference type="Pfam" id="PF12804">
    <property type="entry name" value="NTP_transf_3"/>
    <property type="match status" value="1"/>
</dbReference>
<feature type="domain" description="MobA-like NTP transferase" evidence="2">
    <location>
        <begin position="7"/>
        <end position="167"/>
    </location>
</feature>
<dbReference type="AlphaFoldDB" id="A0A0H5DI31"/>
<name>A0A0H5DI31_9RHOB</name>
<dbReference type="CDD" id="cd04182">
    <property type="entry name" value="GT_2_like_f"/>
    <property type="match status" value="1"/>
</dbReference>
<dbReference type="InterPro" id="IPR025877">
    <property type="entry name" value="MobA-like_NTP_Trfase"/>
</dbReference>
<protein>
    <submittedName>
        <fullName evidence="3">Purine catabolism protein PucB</fullName>
    </submittedName>
</protein>
<gene>
    <name evidence="3" type="primary">pucB</name>
    <name evidence="3" type="ORF">NIT7321_02053</name>
</gene>
<dbReference type="SUPFAM" id="SSF53448">
    <property type="entry name" value="Nucleotide-diphospho-sugar transferases"/>
    <property type="match status" value="1"/>
</dbReference>
<organism evidence="3 4">
    <name type="scientific">Phaeobacter italicus</name>
    <dbReference type="NCBI Taxonomy" id="481446"/>
    <lineage>
        <taxon>Bacteria</taxon>
        <taxon>Pseudomonadati</taxon>
        <taxon>Pseudomonadota</taxon>
        <taxon>Alphaproteobacteria</taxon>
        <taxon>Rhodobacterales</taxon>
        <taxon>Roseobacteraceae</taxon>
        <taxon>Phaeobacter</taxon>
    </lineage>
</organism>
<dbReference type="InterPro" id="IPR029044">
    <property type="entry name" value="Nucleotide-diphossugar_trans"/>
</dbReference>
<evidence type="ECO:0000256" key="1">
    <source>
        <dbReference type="ARBA" id="ARBA00022842"/>
    </source>
</evidence>
<dbReference type="Proteomes" id="UP000043764">
    <property type="component" value="Unassembled WGS sequence"/>
</dbReference>
<dbReference type="STRING" id="481446.NIT7645_01152"/>
<dbReference type="RefSeq" id="WP_050673497.1">
    <property type="nucleotide sequence ID" value="NZ_CVRL01000025.1"/>
</dbReference>
<dbReference type="Gene3D" id="3.90.550.10">
    <property type="entry name" value="Spore Coat Polysaccharide Biosynthesis Protein SpsA, Chain A"/>
    <property type="match status" value="1"/>
</dbReference>
<dbReference type="GO" id="GO:0016779">
    <property type="term" value="F:nucleotidyltransferase activity"/>
    <property type="evidence" value="ECO:0007669"/>
    <property type="project" value="UniProtKB-ARBA"/>
</dbReference>
<sequence>MTAIAILLLAAGASRRMQGRDKLMEMVPTPNGPLPLIRARCDVAQATGLATYVTLPAPDHPRAAVLDTSVTPIHVPDAAEGMAASIRAGIREIGADIDGVMIVPADMPDLTTADLSTMAAAFCAAPDHIHRATSADGTMGHPVVFPSRCFKALLHIQGDAGARSVLRGEEILPHRLPGTHALTDLDTPEAWASWRAAQNQTDAP</sequence>